<dbReference type="PANTHER" id="PTHR43522:SF2">
    <property type="entry name" value="TRANSKETOLASE 1-RELATED"/>
    <property type="match status" value="1"/>
</dbReference>
<dbReference type="InterPro" id="IPR033247">
    <property type="entry name" value="Transketolase_fam"/>
</dbReference>
<evidence type="ECO:0000313" key="6">
    <source>
        <dbReference type="EMBL" id="KAG2324673.1"/>
    </source>
</evidence>
<dbReference type="GO" id="GO:0005829">
    <property type="term" value="C:cytosol"/>
    <property type="evidence" value="ECO:0007669"/>
    <property type="project" value="TreeGrafter"/>
</dbReference>
<name>A0A8X7W9U9_BRACI</name>
<evidence type="ECO:0000259" key="4">
    <source>
        <dbReference type="Pfam" id="PF00456"/>
    </source>
</evidence>
<dbReference type="PANTHER" id="PTHR43522">
    <property type="entry name" value="TRANSKETOLASE"/>
    <property type="match status" value="1"/>
</dbReference>
<feature type="domain" description="Transketolase N-terminal" evidence="4">
    <location>
        <begin position="4"/>
        <end position="38"/>
    </location>
</feature>
<evidence type="ECO:0000259" key="5">
    <source>
        <dbReference type="Pfam" id="PF02779"/>
    </source>
</evidence>
<comment type="cofactor">
    <cofactor evidence="2">
        <name>thiamine diphosphate</name>
        <dbReference type="ChEBI" id="CHEBI:58937"/>
    </cofactor>
</comment>
<dbReference type="Gene3D" id="3.40.50.970">
    <property type="match status" value="1"/>
</dbReference>
<dbReference type="EMBL" id="JAAMPC010000002">
    <property type="protein sequence ID" value="KAG2324673.1"/>
    <property type="molecule type" value="Genomic_DNA"/>
</dbReference>
<dbReference type="OrthoDB" id="1732713at2759"/>
<protein>
    <submittedName>
        <fullName evidence="6">Uncharacterized protein</fullName>
    </submittedName>
</protein>
<dbReference type="AlphaFoldDB" id="A0A8X7W9U9"/>
<comment type="caution">
    <text evidence="6">The sequence shown here is derived from an EMBL/GenBank/DDBJ whole genome shotgun (WGS) entry which is preliminary data.</text>
</comment>
<dbReference type="Pfam" id="PF00456">
    <property type="entry name" value="Transketolase_N"/>
    <property type="match status" value="1"/>
</dbReference>
<dbReference type="GO" id="GO:0006098">
    <property type="term" value="P:pentose-phosphate shunt"/>
    <property type="evidence" value="ECO:0007669"/>
    <property type="project" value="TreeGrafter"/>
</dbReference>
<evidence type="ECO:0000313" key="7">
    <source>
        <dbReference type="Proteomes" id="UP000886595"/>
    </source>
</evidence>
<comment type="catalytic activity">
    <reaction evidence="3">
        <text>D-sedoheptulose 7-phosphate + D-glyceraldehyde 3-phosphate = aldehydo-D-ribose 5-phosphate + D-xylulose 5-phosphate</text>
        <dbReference type="Rhea" id="RHEA:10508"/>
        <dbReference type="ChEBI" id="CHEBI:57483"/>
        <dbReference type="ChEBI" id="CHEBI:57737"/>
        <dbReference type="ChEBI" id="CHEBI:58273"/>
        <dbReference type="ChEBI" id="CHEBI:59776"/>
        <dbReference type="EC" id="2.2.1.1"/>
    </reaction>
</comment>
<reference evidence="6 7" key="1">
    <citation type="submission" date="2020-02" db="EMBL/GenBank/DDBJ databases">
        <authorList>
            <person name="Ma Q."/>
            <person name="Huang Y."/>
            <person name="Song X."/>
            <person name="Pei D."/>
        </authorList>
    </citation>
    <scope>NUCLEOTIDE SEQUENCE [LARGE SCALE GENOMIC DNA]</scope>
    <source>
        <strain evidence="6">Sxm20200214</strain>
        <tissue evidence="6">Leaf</tissue>
    </source>
</reference>
<dbReference type="InterPro" id="IPR005475">
    <property type="entry name" value="Transketolase-like_Pyr-bd"/>
</dbReference>
<dbReference type="Proteomes" id="UP000886595">
    <property type="component" value="Unassembled WGS sequence"/>
</dbReference>
<dbReference type="GO" id="GO:0004802">
    <property type="term" value="F:transketolase activity"/>
    <property type="evidence" value="ECO:0007669"/>
    <property type="project" value="UniProtKB-EC"/>
</dbReference>
<proteinExistence type="predicted"/>
<dbReference type="SUPFAM" id="SSF52518">
    <property type="entry name" value="Thiamin diphosphate-binding fold (THDP-binding)"/>
    <property type="match status" value="2"/>
</dbReference>
<keyword evidence="7" id="KW-1185">Reference proteome</keyword>
<evidence type="ECO:0000256" key="2">
    <source>
        <dbReference type="ARBA" id="ARBA00001964"/>
    </source>
</evidence>
<gene>
    <name evidence="6" type="ORF">Bca52824_007401</name>
</gene>
<evidence type="ECO:0000256" key="1">
    <source>
        <dbReference type="ARBA" id="ARBA00001941"/>
    </source>
</evidence>
<comment type="cofactor">
    <cofactor evidence="1">
        <name>Co(2+)</name>
        <dbReference type="ChEBI" id="CHEBI:48828"/>
    </cofactor>
</comment>
<feature type="domain" description="Transketolase-like pyrimidine-binding" evidence="5">
    <location>
        <begin position="46"/>
        <end position="95"/>
    </location>
</feature>
<sequence>MAYKPTLIKVTTTIGYGSPNKANSYSVHGAALGEKKLRLPDMTLLKAFGDFQEATPEERNLRFGVREHGMGAICNGIALHSPGLIPYCATFFVFTD</sequence>
<accession>A0A8X7W9U9</accession>
<dbReference type="InterPro" id="IPR005474">
    <property type="entry name" value="Transketolase_N"/>
</dbReference>
<dbReference type="InterPro" id="IPR029061">
    <property type="entry name" value="THDP-binding"/>
</dbReference>
<dbReference type="Pfam" id="PF02779">
    <property type="entry name" value="Transket_pyr"/>
    <property type="match status" value="1"/>
</dbReference>
<organism evidence="6 7">
    <name type="scientific">Brassica carinata</name>
    <name type="common">Ethiopian mustard</name>
    <name type="synonym">Abyssinian cabbage</name>
    <dbReference type="NCBI Taxonomy" id="52824"/>
    <lineage>
        <taxon>Eukaryota</taxon>
        <taxon>Viridiplantae</taxon>
        <taxon>Streptophyta</taxon>
        <taxon>Embryophyta</taxon>
        <taxon>Tracheophyta</taxon>
        <taxon>Spermatophyta</taxon>
        <taxon>Magnoliopsida</taxon>
        <taxon>eudicotyledons</taxon>
        <taxon>Gunneridae</taxon>
        <taxon>Pentapetalae</taxon>
        <taxon>rosids</taxon>
        <taxon>malvids</taxon>
        <taxon>Brassicales</taxon>
        <taxon>Brassicaceae</taxon>
        <taxon>Brassiceae</taxon>
        <taxon>Brassica</taxon>
    </lineage>
</organism>
<evidence type="ECO:0000256" key="3">
    <source>
        <dbReference type="ARBA" id="ARBA00049473"/>
    </source>
</evidence>